<dbReference type="InterPro" id="IPR010285">
    <property type="entry name" value="DNA_helicase_pif1-like_DEAD"/>
</dbReference>
<keyword evidence="1" id="KW-0234">DNA repair</keyword>
<dbReference type="Proteomes" id="UP000499080">
    <property type="component" value="Unassembled WGS sequence"/>
</dbReference>
<dbReference type="GO" id="GO:0043139">
    <property type="term" value="F:5'-3' DNA helicase activity"/>
    <property type="evidence" value="ECO:0007669"/>
    <property type="project" value="UniProtKB-EC"/>
</dbReference>
<dbReference type="AlphaFoldDB" id="A0A4Y2L5G5"/>
<keyword evidence="1" id="KW-0378">Hydrolase</keyword>
<keyword evidence="4" id="KW-1185">Reference proteome</keyword>
<keyword evidence="1" id="KW-0227">DNA damage</keyword>
<name>A0A4Y2L5G5_ARAVE</name>
<proteinExistence type="inferred from homology"/>
<dbReference type="Pfam" id="PF05970">
    <property type="entry name" value="PIF1"/>
    <property type="match status" value="1"/>
</dbReference>
<accession>A0A4Y2L5G5</accession>
<keyword evidence="1" id="KW-0547">Nucleotide-binding</keyword>
<comment type="caution">
    <text evidence="3">The sequence shown here is derived from an EMBL/GenBank/DDBJ whole genome shotgun (WGS) entry which is preliminary data.</text>
</comment>
<dbReference type="PANTHER" id="PTHR10492">
    <property type="match status" value="1"/>
</dbReference>
<keyword evidence="1" id="KW-0233">DNA recombination</keyword>
<dbReference type="PANTHER" id="PTHR10492:SF95">
    <property type="entry name" value="HELITRON HELICASE-LIKE DOMAIN-CONTAINING PROTEIN"/>
    <property type="match status" value="1"/>
</dbReference>
<keyword evidence="1" id="KW-0347">Helicase</keyword>
<organism evidence="3 4">
    <name type="scientific">Araneus ventricosus</name>
    <name type="common">Orbweaver spider</name>
    <name type="synonym">Epeira ventricosa</name>
    <dbReference type="NCBI Taxonomy" id="182803"/>
    <lineage>
        <taxon>Eukaryota</taxon>
        <taxon>Metazoa</taxon>
        <taxon>Ecdysozoa</taxon>
        <taxon>Arthropoda</taxon>
        <taxon>Chelicerata</taxon>
        <taxon>Arachnida</taxon>
        <taxon>Araneae</taxon>
        <taxon>Araneomorphae</taxon>
        <taxon>Entelegynae</taxon>
        <taxon>Araneoidea</taxon>
        <taxon>Araneidae</taxon>
        <taxon>Araneus</taxon>
    </lineage>
</organism>
<evidence type="ECO:0000259" key="2">
    <source>
        <dbReference type="Pfam" id="PF05970"/>
    </source>
</evidence>
<gene>
    <name evidence="3" type="ORF">AVEN_126257_1</name>
</gene>
<reference evidence="3 4" key="1">
    <citation type="journal article" date="2019" name="Sci. Rep.">
        <title>Orb-weaving spider Araneus ventricosus genome elucidates the spidroin gene catalogue.</title>
        <authorList>
            <person name="Kono N."/>
            <person name="Nakamura H."/>
            <person name="Ohtoshi R."/>
            <person name="Moran D.A.P."/>
            <person name="Shinohara A."/>
            <person name="Yoshida Y."/>
            <person name="Fujiwara M."/>
            <person name="Mori M."/>
            <person name="Tomita M."/>
            <person name="Arakawa K."/>
        </authorList>
    </citation>
    <scope>NUCLEOTIDE SEQUENCE [LARGE SCALE GENOMIC DNA]</scope>
</reference>
<dbReference type="EMBL" id="BGPR01005317">
    <property type="protein sequence ID" value="GBN09063.1"/>
    <property type="molecule type" value="Genomic_DNA"/>
</dbReference>
<comment type="cofactor">
    <cofactor evidence="1">
        <name>Mg(2+)</name>
        <dbReference type="ChEBI" id="CHEBI:18420"/>
    </cofactor>
</comment>
<protein>
    <recommendedName>
        <fullName evidence="1">ATP-dependent DNA helicase</fullName>
        <ecNumber evidence="1">5.6.2.3</ecNumber>
    </recommendedName>
</protein>
<dbReference type="GO" id="GO:0006310">
    <property type="term" value="P:DNA recombination"/>
    <property type="evidence" value="ECO:0007669"/>
    <property type="project" value="UniProtKB-KW"/>
</dbReference>
<dbReference type="GO" id="GO:0005524">
    <property type="term" value="F:ATP binding"/>
    <property type="evidence" value="ECO:0007669"/>
    <property type="project" value="UniProtKB-KW"/>
</dbReference>
<evidence type="ECO:0000256" key="1">
    <source>
        <dbReference type="RuleBase" id="RU363044"/>
    </source>
</evidence>
<dbReference type="GO" id="GO:0006281">
    <property type="term" value="P:DNA repair"/>
    <property type="evidence" value="ECO:0007669"/>
    <property type="project" value="UniProtKB-KW"/>
</dbReference>
<evidence type="ECO:0000313" key="4">
    <source>
        <dbReference type="Proteomes" id="UP000499080"/>
    </source>
</evidence>
<dbReference type="EC" id="5.6.2.3" evidence="1"/>
<feature type="domain" description="DNA helicase Pif1-like DEAD-box helicase" evidence="2">
    <location>
        <begin position="82"/>
        <end position="194"/>
    </location>
</feature>
<keyword evidence="1" id="KW-0067">ATP-binding</keyword>
<comment type="catalytic activity">
    <reaction evidence="1">
        <text>ATP + H2O = ADP + phosphate + H(+)</text>
        <dbReference type="Rhea" id="RHEA:13065"/>
        <dbReference type="ChEBI" id="CHEBI:15377"/>
        <dbReference type="ChEBI" id="CHEBI:15378"/>
        <dbReference type="ChEBI" id="CHEBI:30616"/>
        <dbReference type="ChEBI" id="CHEBI:43474"/>
        <dbReference type="ChEBI" id="CHEBI:456216"/>
        <dbReference type="EC" id="5.6.2.3"/>
    </reaction>
</comment>
<dbReference type="GO" id="GO:0016887">
    <property type="term" value="F:ATP hydrolysis activity"/>
    <property type="evidence" value="ECO:0007669"/>
    <property type="project" value="RHEA"/>
</dbReference>
<dbReference type="OrthoDB" id="272985at2759"/>
<evidence type="ECO:0000313" key="3">
    <source>
        <dbReference type="EMBL" id="GBN09063.1"/>
    </source>
</evidence>
<comment type="similarity">
    <text evidence="1">Belongs to the helicase family.</text>
</comment>
<sequence length="194" mass="21997">MITALLLLQAGEEKFAQLYVLDSDLATRRRMERGENSECNAELMRKIDEIIRRVNPFADAYEMKWKLEQLLNGETRERLMAMLNPEQRTIFDTVMNAIRDVDEASPKTFCVNAFTGPGKSFFFLLFNAISRSVRGLGEIAVPVAWTRIAVIILEGGKTAHSRFKLLVSILDNSSSSIRHNTEDGRFLKAAKIII</sequence>
<dbReference type="GO" id="GO:0000723">
    <property type="term" value="P:telomere maintenance"/>
    <property type="evidence" value="ECO:0007669"/>
    <property type="project" value="InterPro"/>
</dbReference>